<feature type="region of interest" description="Disordered" evidence="1">
    <location>
        <begin position="152"/>
        <end position="171"/>
    </location>
</feature>
<dbReference type="AlphaFoldDB" id="A0A0C3S9A2"/>
<dbReference type="HOGENOM" id="CLU_057550_0_0_1"/>
<evidence type="ECO:0000256" key="1">
    <source>
        <dbReference type="SAM" id="MobiDB-lite"/>
    </source>
</evidence>
<reference evidence="2 3" key="1">
    <citation type="journal article" date="2014" name="PLoS Genet.">
        <title>Analysis of the Phlebiopsis gigantea genome, transcriptome and secretome provides insight into its pioneer colonization strategies of wood.</title>
        <authorList>
            <person name="Hori C."/>
            <person name="Ishida T."/>
            <person name="Igarashi K."/>
            <person name="Samejima M."/>
            <person name="Suzuki H."/>
            <person name="Master E."/>
            <person name="Ferreira P."/>
            <person name="Ruiz-Duenas F.J."/>
            <person name="Held B."/>
            <person name="Canessa P."/>
            <person name="Larrondo L.F."/>
            <person name="Schmoll M."/>
            <person name="Druzhinina I.S."/>
            <person name="Kubicek C.P."/>
            <person name="Gaskell J.A."/>
            <person name="Kersten P."/>
            <person name="St John F."/>
            <person name="Glasner J."/>
            <person name="Sabat G."/>
            <person name="Splinter BonDurant S."/>
            <person name="Syed K."/>
            <person name="Yadav J."/>
            <person name="Mgbeahuruike A.C."/>
            <person name="Kovalchuk A."/>
            <person name="Asiegbu F.O."/>
            <person name="Lackner G."/>
            <person name="Hoffmeister D."/>
            <person name="Rencoret J."/>
            <person name="Gutierrez A."/>
            <person name="Sun H."/>
            <person name="Lindquist E."/>
            <person name="Barry K."/>
            <person name="Riley R."/>
            <person name="Grigoriev I.V."/>
            <person name="Henrissat B."/>
            <person name="Kues U."/>
            <person name="Berka R.M."/>
            <person name="Martinez A.T."/>
            <person name="Covert S.F."/>
            <person name="Blanchette R.A."/>
            <person name="Cullen D."/>
        </authorList>
    </citation>
    <scope>NUCLEOTIDE SEQUENCE [LARGE SCALE GENOMIC DNA]</scope>
    <source>
        <strain evidence="2 3">11061_1 CR5-6</strain>
    </source>
</reference>
<gene>
    <name evidence="2" type="ORF">PHLGIDRAFT_19556</name>
</gene>
<feature type="compositionally biased region" description="Polar residues" evidence="1">
    <location>
        <begin position="155"/>
        <end position="164"/>
    </location>
</feature>
<proteinExistence type="predicted"/>
<keyword evidence="3" id="KW-1185">Reference proteome</keyword>
<protein>
    <submittedName>
        <fullName evidence="2">Uncharacterized protein</fullName>
    </submittedName>
</protein>
<organism evidence="2 3">
    <name type="scientific">Phlebiopsis gigantea (strain 11061_1 CR5-6)</name>
    <name type="common">White-rot fungus</name>
    <name type="synonym">Peniophora gigantea</name>
    <dbReference type="NCBI Taxonomy" id="745531"/>
    <lineage>
        <taxon>Eukaryota</taxon>
        <taxon>Fungi</taxon>
        <taxon>Dikarya</taxon>
        <taxon>Basidiomycota</taxon>
        <taxon>Agaricomycotina</taxon>
        <taxon>Agaricomycetes</taxon>
        <taxon>Polyporales</taxon>
        <taxon>Phanerochaetaceae</taxon>
        <taxon>Phlebiopsis</taxon>
    </lineage>
</organism>
<evidence type="ECO:0000313" key="2">
    <source>
        <dbReference type="EMBL" id="KIP06020.1"/>
    </source>
</evidence>
<sequence length="259" mass="28739">MDSFYDTHAMPPLTCNTLDSHQRARLIRSTRKLGAVLGTTPRLAEADEYPYEAGYAYAHDTNRWRTHSSRRHGSIFTLFPETVAFSEKASLYSTSSSNSSLISLTSMESRTTIDVVPAPKSTIKSRRSNAPRPLVLRINAVPVAPTDTRVPLSPITATPMSPTFSDIPPVPSADEIRRKRMAKLTRTLGENIPSEAVFPSAPQPRQHASVNSTECVLNPPPRCSSRVWVTTAGNGAWVGEWNRQDITEVQRKLRTLKVR</sequence>
<accession>A0A0C3S9A2</accession>
<dbReference type="Proteomes" id="UP000053257">
    <property type="component" value="Unassembled WGS sequence"/>
</dbReference>
<dbReference type="EMBL" id="KN840528">
    <property type="protein sequence ID" value="KIP06020.1"/>
    <property type="molecule type" value="Genomic_DNA"/>
</dbReference>
<dbReference type="OrthoDB" id="3215907at2759"/>
<evidence type="ECO:0000313" key="3">
    <source>
        <dbReference type="Proteomes" id="UP000053257"/>
    </source>
</evidence>
<name>A0A0C3S9A2_PHLG1</name>
<feature type="region of interest" description="Disordered" evidence="1">
    <location>
        <begin position="194"/>
        <end position="214"/>
    </location>
</feature>